<sequence>MASTDAQVSCSGMSGIWILKQENCTVMVSPSAFFRAHSLEITSGAEMAQTNTVGFVGAGKMATAMAKGFIESGLFHSSNTFASCPANWDSSEIQEAGVTVYDENAQVAEKVNILILAVKPDVVKEVLQELSATIAKRNLLVISVAAGVAIESMEKALEKPARIIRVMPNTPALYPGYGACVFCPNSICTSEDAALAEKMFSSLGFCSQIDEKLIDAVTGLSGSGPAYVFTFIEALSDGGVKMGLPRDLSTKLAAQTVLGAAKMVTASGTHPAVLRDAVASPGGTTIHGLHALEQGGLRNAVINAVEAATKRSTEMGKGK</sequence>
<dbReference type="EMBL" id="BDGG01000012">
    <property type="protein sequence ID" value="GAV05375.1"/>
    <property type="molecule type" value="Genomic_DNA"/>
</dbReference>
<evidence type="ECO:0000256" key="12">
    <source>
        <dbReference type="ARBA" id="ARBA00049975"/>
    </source>
</evidence>
<evidence type="ECO:0000313" key="20">
    <source>
        <dbReference type="Proteomes" id="UP000186922"/>
    </source>
</evidence>
<dbReference type="OrthoDB" id="10263291at2759"/>
<evidence type="ECO:0000313" key="19">
    <source>
        <dbReference type="EMBL" id="GAV05375.1"/>
    </source>
</evidence>
<dbReference type="Proteomes" id="UP000186922">
    <property type="component" value="Unassembled WGS sequence"/>
</dbReference>
<comment type="subcellular location">
    <subcellularLocation>
        <location evidence="1">Cytoplasm</location>
    </subcellularLocation>
</comment>
<dbReference type="PANTHER" id="PTHR11645">
    <property type="entry name" value="PYRROLINE-5-CARBOXYLATE REDUCTASE"/>
    <property type="match status" value="1"/>
</dbReference>
<dbReference type="PROSITE" id="PS00521">
    <property type="entry name" value="P5CR"/>
    <property type="match status" value="1"/>
</dbReference>
<comment type="catalytic activity">
    <reaction evidence="14 16">
        <text>L-proline + NADP(+) = (S)-1-pyrroline-5-carboxylate + NADPH + 2 H(+)</text>
        <dbReference type="Rhea" id="RHEA:14109"/>
        <dbReference type="ChEBI" id="CHEBI:15378"/>
        <dbReference type="ChEBI" id="CHEBI:17388"/>
        <dbReference type="ChEBI" id="CHEBI:57783"/>
        <dbReference type="ChEBI" id="CHEBI:58349"/>
        <dbReference type="ChEBI" id="CHEBI:60039"/>
        <dbReference type="EC" id="1.5.1.2"/>
    </reaction>
</comment>
<accession>A0A1D1VV69</accession>
<dbReference type="SUPFAM" id="SSF51735">
    <property type="entry name" value="NAD(P)-binding Rossmann-fold domains"/>
    <property type="match status" value="1"/>
</dbReference>
<keyword evidence="6" id="KW-0963">Cytoplasm</keyword>
<comment type="similarity">
    <text evidence="3 16">Belongs to the pyrroline-5-carboxylate reductase family.</text>
</comment>
<evidence type="ECO:0000256" key="11">
    <source>
        <dbReference type="ARBA" id="ARBA00038523"/>
    </source>
</evidence>
<evidence type="ECO:0000256" key="10">
    <source>
        <dbReference type="ARBA" id="ARBA00023002"/>
    </source>
</evidence>
<evidence type="ECO:0000256" key="2">
    <source>
        <dbReference type="ARBA" id="ARBA00005205"/>
    </source>
</evidence>
<dbReference type="STRING" id="947166.A0A1D1VV69"/>
<dbReference type="InterPro" id="IPR000304">
    <property type="entry name" value="Pyrroline-COOH_reductase"/>
</dbReference>
<evidence type="ECO:0000256" key="15">
    <source>
        <dbReference type="PIRSR" id="PIRSR000193-1"/>
    </source>
</evidence>
<comment type="function">
    <text evidence="12">Oxidoreductase that catalyzes the last step in proline biosynthesis, which corresponds to the reduction of pyrroline-5-carboxylate (P5C) to L-proline using NAD(P)H. Proline is synthesized from either glutamate or ornithine; both are converted to P5C, and then to proline via pyrroline-5-carboxylate reductases (PYCRs). PYCR3 is exclusively linked to the biosynthesis of proline from ornithine.</text>
</comment>
<dbReference type="Pfam" id="PF14748">
    <property type="entry name" value="P5CR_dimer"/>
    <property type="match status" value="1"/>
</dbReference>
<dbReference type="Gene3D" id="1.10.3730.10">
    <property type="entry name" value="ProC C-terminal domain-like"/>
    <property type="match status" value="1"/>
</dbReference>
<dbReference type="InterPro" id="IPR053790">
    <property type="entry name" value="P5CR-like_CS"/>
</dbReference>
<dbReference type="InterPro" id="IPR008927">
    <property type="entry name" value="6-PGluconate_DH-like_C_sf"/>
</dbReference>
<dbReference type="UniPathway" id="UPA00098">
    <property type="reaction ID" value="UER00361"/>
</dbReference>
<feature type="binding site" evidence="15">
    <location>
        <begin position="117"/>
        <end position="120"/>
    </location>
    <ligand>
        <name>NADP(+)</name>
        <dbReference type="ChEBI" id="CHEBI:58349"/>
    </ligand>
</feature>
<evidence type="ECO:0000259" key="17">
    <source>
        <dbReference type="Pfam" id="PF03807"/>
    </source>
</evidence>
<evidence type="ECO:0000256" key="16">
    <source>
        <dbReference type="RuleBase" id="RU003903"/>
    </source>
</evidence>
<name>A0A1D1VV69_RAMVA</name>
<feature type="binding site" evidence="15">
    <location>
        <position position="104"/>
    </location>
    <ligand>
        <name>NADPH</name>
        <dbReference type="ChEBI" id="CHEBI:57783"/>
    </ligand>
</feature>
<comment type="pathway">
    <text evidence="2 16">Amino-acid biosynthesis; L-proline biosynthesis; L-proline from L-glutamate 5-semialdehyde: step 1/1.</text>
</comment>
<keyword evidence="20" id="KW-1185">Reference proteome</keyword>
<evidence type="ECO:0000259" key="18">
    <source>
        <dbReference type="Pfam" id="PF14748"/>
    </source>
</evidence>
<evidence type="ECO:0000256" key="8">
    <source>
        <dbReference type="ARBA" id="ARBA00022650"/>
    </source>
</evidence>
<dbReference type="InterPro" id="IPR029036">
    <property type="entry name" value="P5CR_dimer"/>
</dbReference>
<dbReference type="EC" id="1.5.1.2" evidence="4 16"/>
<dbReference type="Gene3D" id="3.40.50.720">
    <property type="entry name" value="NAD(P)-binding Rossmann-like Domain"/>
    <property type="match status" value="1"/>
</dbReference>
<feature type="domain" description="Pyrroline-5-carboxylate reductase dimerisation" evidence="18">
    <location>
        <begin position="211"/>
        <end position="315"/>
    </location>
</feature>
<keyword evidence="10 16" id="KW-0560">Oxidoreductase</keyword>
<dbReference type="PANTHER" id="PTHR11645:SF0">
    <property type="entry name" value="PYRROLINE-5-CARBOXYLATE REDUCTASE 3"/>
    <property type="match status" value="1"/>
</dbReference>
<comment type="catalytic activity">
    <reaction evidence="13">
        <text>L-proline + NAD(+) = (S)-1-pyrroline-5-carboxylate + NADH + 2 H(+)</text>
        <dbReference type="Rhea" id="RHEA:14105"/>
        <dbReference type="ChEBI" id="CHEBI:15378"/>
        <dbReference type="ChEBI" id="CHEBI:17388"/>
        <dbReference type="ChEBI" id="CHEBI:57540"/>
        <dbReference type="ChEBI" id="CHEBI:57945"/>
        <dbReference type="ChEBI" id="CHEBI:60039"/>
        <dbReference type="EC" id="1.5.1.2"/>
    </reaction>
</comment>
<dbReference type="GO" id="GO:0004735">
    <property type="term" value="F:pyrroline-5-carboxylate reductase activity"/>
    <property type="evidence" value="ECO:0007669"/>
    <property type="project" value="UniProtKB-EC"/>
</dbReference>
<dbReference type="FunFam" id="1.10.3730.10:FF:000001">
    <property type="entry name" value="Pyrroline-5-carboxylate reductase"/>
    <property type="match status" value="1"/>
</dbReference>
<evidence type="ECO:0000256" key="4">
    <source>
        <dbReference type="ARBA" id="ARBA00012855"/>
    </source>
</evidence>
<dbReference type="InterPro" id="IPR036291">
    <property type="entry name" value="NAD(P)-bd_dom_sf"/>
</dbReference>
<feature type="domain" description="Pyrroline-5-carboxylate reductase catalytic N-terminal" evidence="17">
    <location>
        <begin position="52"/>
        <end position="147"/>
    </location>
</feature>
<dbReference type="PIRSF" id="PIRSF000193">
    <property type="entry name" value="Pyrrol-5-carb_rd"/>
    <property type="match status" value="1"/>
</dbReference>
<dbReference type="GO" id="GO:0005737">
    <property type="term" value="C:cytoplasm"/>
    <property type="evidence" value="ECO:0007669"/>
    <property type="project" value="UniProtKB-SubCell"/>
</dbReference>
<dbReference type="HAMAP" id="MF_01925">
    <property type="entry name" value="P5C_reductase"/>
    <property type="match status" value="1"/>
</dbReference>
<dbReference type="FunFam" id="3.40.50.720:FF:000190">
    <property type="entry name" value="Pyrroline-5-carboxylate reductase"/>
    <property type="match status" value="1"/>
</dbReference>
<organism evidence="19 20">
    <name type="scientific">Ramazzottius varieornatus</name>
    <name type="common">Water bear</name>
    <name type="synonym">Tardigrade</name>
    <dbReference type="NCBI Taxonomy" id="947166"/>
    <lineage>
        <taxon>Eukaryota</taxon>
        <taxon>Metazoa</taxon>
        <taxon>Ecdysozoa</taxon>
        <taxon>Tardigrada</taxon>
        <taxon>Eutardigrada</taxon>
        <taxon>Parachela</taxon>
        <taxon>Hypsibioidea</taxon>
        <taxon>Ramazzottiidae</taxon>
        <taxon>Ramazzottius</taxon>
    </lineage>
</organism>
<dbReference type="InterPro" id="IPR028939">
    <property type="entry name" value="P5C_Rdtase_cat_N"/>
</dbReference>
<proteinExistence type="inferred from homology"/>
<keyword evidence="8 16" id="KW-0641">Proline biosynthesis</keyword>
<keyword evidence="9 15" id="KW-0521">NADP</keyword>
<gene>
    <name evidence="19" type="primary">RvY_15522</name>
    <name evidence="19" type="synonym">RvY_15522.1</name>
    <name evidence="19" type="ORF">RvY_15522-1</name>
</gene>
<evidence type="ECO:0000256" key="14">
    <source>
        <dbReference type="ARBA" id="ARBA00052690"/>
    </source>
</evidence>
<dbReference type="GO" id="GO:0055129">
    <property type="term" value="P:L-proline biosynthetic process"/>
    <property type="evidence" value="ECO:0007669"/>
    <property type="project" value="UniProtKB-UniPathway"/>
</dbReference>
<protein>
    <recommendedName>
        <fullName evidence="5 16">Pyrroline-5-carboxylate reductase</fullName>
        <ecNumber evidence="4 16">1.5.1.2</ecNumber>
    </recommendedName>
</protein>
<evidence type="ECO:0000256" key="13">
    <source>
        <dbReference type="ARBA" id="ARBA00050547"/>
    </source>
</evidence>
<evidence type="ECO:0000256" key="5">
    <source>
        <dbReference type="ARBA" id="ARBA00021413"/>
    </source>
</evidence>
<dbReference type="SUPFAM" id="SSF48179">
    <property type="entry name" value="6-phosphogluconate dehydrogenase C-terminal domain-like"/>
    <property type="match status" value="1"/>
</dbReference>
<comment type="subunit">
    <text evidence="11">Homodecamer; composed of 5 homodimers.</text>
</comment>
<evidence type="ECO:0000256" key="7">
    <source>
        <dbReference type="ARBA" id="ARBA00022605"/>
    </source>
</evidence>
<evidence type="ECO:0000256" key="3">
    <source>
        <dbReference type="ARBA" id="ARBA00005525"/>
    </source>
</evidence>
<dbReference type="AlphaFoldDB" id="A0A1D1VV69"/>
<dbReference type="NCBIfam" id="TIGR00112">
    <property type="entry name" value="proC"/>
    <property type="match status" value="1"/>
</dbReference>
<evidence type="ECO:0000256" key="9">
    <source>
        <dbReference type="ARBA" id="ARBA00022857"/>
    </source>
</evidence>
<comment type="caution">
    <text evidence="19">The sequence shown here is derived from an EMBL/GenBank/DDBJ whole genome shotgun (WGS) entry which is preliminary data.</text>
</comment>
<evidence type="ECO:0000256" key="1">
    <source>
        <dbReference type="ARBA" id="ARBA00004496"/>
    </source>
</evidence>
<evidence type="ECO:0000256" key="6">
    <source>
        <dbReference type="ARBA" id="ARBA00022490"/>
    </source>
</evidence>
<keyword evidence="7 16" id="KW-0028">Amino-acid biosynthesis</keyword>
<dbReference type="Pfam" id="PF03807">
    <property type="entry name" value="F420_oxidored"/>
    <property type="match status" value="1"/>
</dbReference>
<reference evidence="19 20" key="1">
    <citation type="journal article" date="2016" name="Nat. Commun.">
        <title>Extremotolerant tardigrade genome and improved radiotolerance of human cultured cells by tardigrade-unique protein.</title>
        <authorList>
            <person name="Hashimoto T."/>
            <person name="Horikawa D.D."/>
            <person name="Saito Y."/>
            <person name="Kuwahara H."/>
            <person name="Kozuka-Hata H."/>
            <person name="Shin-I T."/>
            <person name="Minakuchi Y."/>
            <person name="Ohishi K."/>
            <person name="Motoyama A."/>
            <person name="Aizu T."/>
            <person name="Enomoto A."/>
            <person name="Kondo K."/>
            <person name="Tanaka S."/>
            <person name="Hara Y."/>
            <person name="Koshikawa S."/>
            <person name="Sagara H."/>
            <person name="Miura T."/>
            <person name="Yokobori S."/>
            <person name="Miyagawa K."/>
            <person name="Suzuki Y."/>
            <person name="Kubo T."/>
            <person name="Oyama M."/>
            <person name="Kohara Y."/>
            <person name="Fujiyama A."/>
            <person name="Arakawa K."/>
            <person name="Katayama T."/>
            <person name="Toyoda A."/>
            <person name="Kunieda T."/>
        </authorList>
    </citation>
    <scope>NUCLEOTIDE SEQUENCE [LARGE SCALE GENOMIC DNA]</scope>
    <source>
        <strain evidence="19 20">YOKOZUNA-1</strain>
    </source>
</reference>